<organism evidence="1 2">
    <name type="scientific">Medicago truncatula</name>
    <name type="common">Barrel medic</name>
    <name type="synonym">Medicago tribuloides</name>
    <dbReference type="NCBI Taxonomy" id="3880"/>
    <lineage>
        <taxon>Eukaryota</taxon>
        <taxon>Viridiplantae</taxon>
        <taxon>Streptophyta</taxon>
        <taxon>Embryophyta</taxon>
        <taxon>Tracheophyta</taxon>
        <taxon>Spermatophyta</taxon>
        <taxon>Magnoliopsida</taxon>
        <taxon>eudicotyledons</taxon>
        <taxon>Gunneridae</taxon>
        <taxon>Pentapetalae</taxon>
        <taxon>rosids</taxon>
        <taxon>fabids</taxon>
        <taxon>Fabales</taxon>
        <taxon>Fabaceae</taxon>
        <taxon>Papilionoideae</taxon>
        <taxon>50 kb inversion clade</taxon>
        <taxon>NPAAA clade</taxon>
        <taxon>Hologalegina</taxon>
        <taxon>IRL clade</taxon>
        <taxon>Trifolieae</taxon>
        <taxon>Medicago</taxon>
    </lineage>
</organism>
<dbReference type="EMBL" id="PSQE01000020">
    <property type="protein sequence ID" value="RHN38426.1"/>
    <property type="molecule type" value="Genomic_DNA"/>
</dbReference>
<evidence type="ECO:0000313" key="1">
    <source>
        <dbReference type="EMBL" id="RHN38426.1"/>
    </source>
</evidence>
<reference evidence="2" key="1">
    <citation type="journal article" date="2018" name="Nat. Plants">
        <title>Whole-genome landscape of Medicago truncatula symbiotic genes.</title>
        <authorList>
            <person name="Pecrix Y."/>
            <person name="Staton S.E."/>
            <person name="Sallet E."/>
            <person name="Lelandais-Briere C."/>
            <person name="Moreau S."/>
            <person name="Carrere S."/>
            <person name="Blein T."/>
            <person name="Jardinaud M.F."/>
            <person name="Latrasse D."/>
            <person name="Zouine M."/>
            <person name="Zahm M."/>
            <person name="Kreplak J."/>
            <person name="Mayjonade B."/>
            <person name="Satge C."/>
            <person name="Perez M."/>
            <person name="Cauet S."/>
            <person name="Marande W."/>
            <person name="Chantry-Darmon C."/>
            <person name="Lopez-Roques C."/>
            <person name="Bouchez O."/>
            <person name="Berard A."/>
            <person name="Debelle F."/>
            <person name="Munos S."/>
            <person name="Bendahmane A."/>
            <person name="Berges H."/>
            <person name="Niebel A."/>
            <person name="Buitink J."/>
            <person name="Frugier F."/>
            <person name="Benhamed M."/>
            <person name="Crespi M."/>
            <person name="Gouzy J."/>
            <person name="Gamas P."/>
        </authorList>
    </citation>
    <scope>NUCLEOTIDE SEQUENCE [LARGE SCALE GENOMIC DNA]</scope>
    <source>
        <strain evidence="2">cv. Jemalong A17</strain>
    </source>
</reference>
<accession>A0A396G938</accession>
<comment type="caution">
    <text evidence="1">The sequence shown here is derived from an EMBL/GenBank/DDBJ whole genome shotgun (WGS) entry which is preliminary data.</text>
</comment>
<dbReference type="Proteomes" id="UP000265566">
    <property type="component" value="Unassembled WGS sequence"/>
</dbReference>
<sequence length="44" mass="5360">MNDHMGFQKLPLFLGIENNGNFQRQRHLLKTQCYHPLIRMSRYI</sequence>
<dbReference type="AlphaFoldDB" id="A0A396G938"/>
<proteinExistence type="predicted"/>
<protein>
    <submittedName>
        <fullName evidence="1">Uncharacterized protein</fullName>
    </submittedName>
</protein>
<evidence type="ECO:0000313" key="2">
    <source>
        <dbReference type="Proteomes" id="UP000265566"/>
    </source>
</evidence>
<dbReference type="Gramene" id="rna50754">
    <property type="protein sequence ID" value="RHN38426.1"/>
    <property type="gene ID" value="gene50754"/>
</dbReference>
<gene>
    <name evidence="1" type="ORF">MtrunA17_Chr0c15g0493711</name>
</gene>
<name>A0A396G938_MEDTR</name>